<evidence type="ECO:0000313" key="1">
    <source>
        <dbReference type="EMBL" id="SLM47406.1"/>
    </source>
</evidence>
<evidence type="ECO:0000313" key="2">
    <source>
        <dbReference type="Proteomes" id="UP000192042"/>
    </source>
</evidence>
<dbReference type="KEGG" id="nja:NSJP_1234"/>
<proteinExistence type="predicted"/>
<accession>A0A1W1I320</accession>
<reference evidence="1 2" key="1">
    <citation type="submission" date="2017-03" db="EMBL/GenBank/DDBJ databases">
        <authorList>
            <person name="Afonso C.L."/>
            <person name="Miller P.J."/>
            <person name="Scott M.A."/>
            <person name="Spackman E."/>
            <person name="Goraichik I."/>
            <person name="Dimitrov K.M."/>
            <person name="Suarez D.L."/>
            <person name="Swayne D.E."/>
        </authorList>
    </citation>
    <scope>NUCLEOTIDE SEQUENCE [LARGE SCALE GENOMIC DNA]</scope>
    <source>
        <strain evidence="1">Genome sequencing of Nitrospira japonica strain NJ11</strain>
    </source>
</reference>
<protein>
    <submittedName>
        <fullName evidence="1">Uncharacterized protein</fullName>
    </submittedName>
</protein>
<dbReference type="Proteomes" id="UP000192042">
    <property type="component" value="Chromosome I"/>
</dbReference>
<name>A0A1W1I320_9BACT</name>
<dbReference type="EMBL" id="LT828648">
    <property type="protein sequence ID" value="SLM47406.1"/>
    <property type="molecule type" value="Genomic_DNA"/>
</dbReference>
<gene>
    <name evidence="1" type="ORF">NSJP_1234</name>
</gene>
<sequence>MPKDKEKEPEEPGIWHFREVPREAIVKAKIGAALEGLSVKAYIIKLVEAHWKDLEKGGSIPKSK</sequence>
<dbReference type="STRING" id="1325564.NSJP_1234"/>
<dbReference type="AlphaFoldDB" id="A0A1W1I320"/>
<dbReference type="RefSeq" id="WP_080885948.1">
    <property type="nucleotide sequence ID" value="NZ_LT828648.1"/>
</dbReference>
<organism evidence="1 2">
    <name type="scientific">Nitrospira japonica</name>
    <dbReference type="NCBI Taxonomy" id="1325564"/>
    <lineage>
        <taxon>Bacteria</taxon>
        <taxon>Pseudomonadati</taxon>
        <taxon>Nitrospirota</taxon>
        <taxon>Nitrospiria</taxon>
        <taxon>Nitrospirales</taxon>
        <taxon>Nitrospiraceae</taxon>
        <taxon>Nitrospira</taxon>
    </lineage>
</organism>
<keyword evidence="2" id="KW-1185">Reference proteome</keyword>